<dbReference type="SMART" id="SM01019">
    <property type="entry name" value="B3"/>
    <property type="match status" value="2"/>
</dbReference>
<dbReference type="SUPFAM" id="SSF101936">
    <property type="entry name" value="DNA-binding pseudobarrel domain"/>
    <property type="match status" value="2"/>
</dbReference>
<feature type="compositionally biased region" description="Basic and acidic residues" evidence="6">
    <location>
        <begin position="172"/>
        <end position="187"/>
    </location>
</feature>
<feature type="compositionally biased region" description="Basic and acidic residues" evidence="6">
    <location>
        <begin position="244"/>
        <end position="256"/>
    </location>
</feature>
<dbReference type="Pfam" id="PF02362">
    <property type="entry name" value="B3"/>
    <property type="match status" value="2"/>
</dbReference>
<dbReference type="AlphaFoldDB" id="A0A2P6RMW9"/>
<keyword evidence="2" id="KW-0805">Transcription regulation</keyword>
<dbReference type="PROSITE" id="PS50863">
    <property type="entry name" value="B3"/>
    <property type="match status" value="2"/>
</dbReference>
<dbReference type="GO" id="GO:0005634">
    <property type="term" value="C:nucleus"/>
    <property type="evidence" value="ECO:0007669"/>
    <property type="project" value="UniProtKB-SubCell"/>
</dbReference>
<feature type="domain" description="TF-B3" evidence="7">
    <location>
        <begin position="47"/>
        <end position="99"/>
    </location>
</feature>
<dbReference type="EMBL" id="PDCK01000040">
    <property type="protein sequence ID" value="PRQ47775.1"/>
    <property type="molecule type" value="Genomic_DNA"/>
</dbReference>
<evidence type="ECO:0000259" key="7">
    <source>
        <dbReference type="PROSITE" id="PS50863"/>
    </source>
</evidence>
<evidence type="ECO:0000256" key="5">
    <source>
        <dbReference type="ARBA" id="ARBA00023242"/>
    </source>
</evidence>
<keyword evidence="4" id="KW-0804">Transcription</keyword>
<name>A0A2P6RMW9_ROSCH</name>
<dbReference type="InterPro" id="IPR050655">
    <property type="entry name" value="Plant_B3_domain"/>
</dbReference>
<sequence>MATTRKPSFFKVLIGDHFCNRLKIPGAFLEHFDGRVPEQCHLRIGTQTWLVDVEMVHQKFYFQNGWKEFVLENGLRGCEFLVFFYNGNSEFYVHIYGKNACRKEFADAAAGVSGTPKSMHVGSSRGMEEADSNDSSVQILDDFPTCSRRAGEKSSLPSHQQHKKDSTSWIGKETHGPKPGITRKDNDFPAEQYVEGTSSLKPKHEVLGRMHTDNDDDDKEEEESEEDDDDYEEDEEIEEDENEADKSDGDGGKSDDSIEILDEFPRCSKAKTMRKSSELQKRKINSSKAKTKRSITRASGSSSNQKITGWKYKALRKMPGSNGIGELIARHRANDFISKSDKLDSCLIAMSPSYIRGSCVHFPRTFAYRHLGRHCSRIKLRVNKRRWRLGIYHVHKTVRLQAGWIEFKHDNNLKVGDVCVFELTDSINVLDVTIFRSAEAANCTLPGGRQTTGVQFKSEKGKEKAG</sequence>
<dbReference type="GO" id="GO:0003677">
    <property type="term" value="F:DNA binding"/>
    <property type="evidence" value="ECO:0007669"/>
    <property type="project" value="UniProtKB-KW"/>
</dbReference>
<dbReference type="PANTHER" id="PTHR31920">
    <property type="entry name" value="B3 DOMAIN-CONTAINING"/>
    <property type="match status" value="1"/>
</dbReference>
<dbReference type="CDD" id="cd10017">
    <property type="entry name" value="B3_DNA"/>
    <property type="match status" value="2"/>
</dbReference>
<dbReference type="Gramene" id="PRQ47775">
    <property type="protein sequence ID" value="PRQ47775"/>
    <property type="gene ID" value="RchiOBHm_Chr2g0103391"/>
</dbReference>
<gene>
    <name evidence="8" type="ORF">RchiOBHm_Chr2g0103391</name>
</gene>
<feature type="compositionally biased region" description="Basic and acidic residues" evidence="6">
    <location>
        <begin position="202"/>
        <end position="213"/>
    </location>
</feature>
<evidence type="ECO:0000256" key="6">
    <source>
        <dbReference type="SAM" id="MobiDB-lite"/>
    </source>
</evidence>
<accession>A0A2P6RMW9</accession>
<comment type="subcellular location">
    <subcellularLocation>
        <location evidence="1">Nucleus</location>
    </subcellularLocation>
</comment>
<dbReference type="InterPro" id="IPR003340">
    <property type="entry name" value="B3_DNA-bd"/>
</dbReference>
<dbReference type="InterPro" id="IPR015300">
    <property type="entry name" value="DNA-bd_pseudobarrel_sf"/>
</dbReference>
<dbReference type="OMA" id="WIGKETH"/>
<reference evidence="8 9" key="1">
    <citation type="journal article" date="2018" name="Nat. Genet.">
        <title>The Rosa genome provides new insights in the design of modern roses.</title>
        <authorList>
            <person name="Bendahmane M."/>
        </authorList>
    </citation>
    <scope>NUCLEOTIDE SEQUENCE [LARGE SCALE GENOMIC DNA]</scope>
    <source>
        <strain evidence="9">cv. Old Blush</strain>
    </source>
</reference>
<feature type="compositionally biased region" description="Acidic residues" evidence="6">
    <location>
        <begin position="214"/>
        <end position="243"/>
    </location>
</feature>
<evidence type="ECO:0000313" key="8">
    <source>
        <dbReference type="EMBL" id="PRQ47775.1"/>
    </source>
</evidence>
<comment type="caution">
    <text evidence="8">The sequence shown here is derived from an EMBL/GenBank/DDBJ whole genome shotgun (WGS) entry which is preliminary data.</text>
</comment>
<evidence type="ECO:0000256" key="2">
    <source>
        <dbReference type="ARBA" id="ARBA00023015"/>
    </source>
</evidence>
<dbReference type="Gene3D" id="2.40.330.10">
    <property type="entry name" value="DNA-binding pseudobarrel domain"/>
    <property type="match status" value="2"/>
</dbReference>
<keyword evidence="9" id="KW-1185">Reference proteome</keyword>
<feature type="compositionally biased region" description="Basic residues" evidence="6">
    <location>
        <begin position="282"/>
        <end position="295"/>
    </location>
</feature>
<protein>
    <submittedName>
        <fullName evidence="8">Putative transcription factor B3-Domain family</fullName>
    </submittedName>
</protein>
<feature type="region of interest" description="Disordered" evidence="6">
    <location>
        <begin position="112"/>
        <end position="303"/>
    </location>
</feature>
<dbReference type="Proteomes" id="UP000238479">
    <property type="component" value="Chromosome 2"/>
</dbReference>
<dbReference type="PANTHER" id="PTHR31920:SF148">
    <property type="entry name" value="B3 DOMAIN-CONTAINING PROTEIN OS03G0621600"/>
    <property type="match status" value="1"/>
</dbReference>
<feature type="domain" description="TF-B3" evidence="7">
    <location>
        <begin position="345"/>
        <end position="438"/>
    </location>
</feature>
<dbReference type="STRING" id="74649.A0A2P6RMW9"/>
<keyword evidence="3" id="KW-0238">DNA-binding</keyword>
<evidence type="ECO:0000256" key="1">
    <source>
        <dbReference type="ARBA" id="ARBA00004123"/>
    </source>
</evidence>
<proteinExistence type="predicted"/>
<keyword evidence="5" id="KW-0539">Nucleus</keyword>
<evidence type="ECO:0000256" key="3">
    <source>
        <dbReference type="ARBA" id="ARBA00023125"/>
    </source>
</evidence>
<evidence type="ECO:0000313" key="9">
    <source>
        <dbReference type="Proteomes" id="UP000238479"/>
    </source>
</evidence>
<evidence type="ECO:0000256" key="4">
    <source>
        <dbReference type="ARBA" id="ARBA00023163"/>
    </source>
</evidence>
<organism evidence="8 9">
    <name type="scientific">Rosa chinensis</name>
    <name type="common">China rose</name>
    <dbReference type="NCBI Taxonomy" id="74649"/>
    <lineage>
        <taxon>Eukaryota</taxon>
        <taxon>Viridiplantae</taxon>
        <taxon>Streptophyta</taxon>
        <taxon>Embryophyta</taxon>
        <taxon>Tracheophyta</taxon>
        <taxon>Spermatophyta</taxon>
        <taxon>Magnoliopsida</taxon>
        <taxon>eudicotyledons</taxon>
        <taxon>Gunneridae</taxon>
        <taxon>Pentapetalae</taxon>
        <taxon>rosids</taxon>
        <taxon>fabids</taxon>
        <taxon>Rosales</taxon>
        <taxon>Rosaceae</taxon>
        <taxon>Rosoideae</taxon>
        <taxon>Rosoideae incertae sedis</taxon>
        <taxon>Rosa</taxon>
    </lineage>
</organism>